<organism evidence="9 10">
    <name type="scientific">Compostibacter hankyongensis</name>
    <dbReference type="NCBI Taxonomy" id="1007089"/>
    <lineage>
        <taxon>Bacteria</taxon>
        <taxon>Pseudomonadati</taxon>
        <taxon>Bacteroidota</taxon>
        <taxon>Chitinophagia</taxon>
        <taxon>Chitinophagales</taxon>
        <taxon>Chitinophagaceae</taxon>
        <taxon>Compostibacter</taxon>
    </lineage>
</organism>
<dbReference type="PIRSF" id="PIRSF001456">
    <property type="entry name" value="Chorismate_synth"/>
    <property type="match status" value="1"/>
</dbReference>
<dbReference type="EC" id="4.2.3.5" evidence="3 7"/>
<evidence type="ECO:0000256" key="3">
    <source>
        <dbReference type="ARBA" id="ARBA00013036"/>
    </source>
</evidence>
<evidence type="ECO:0000313" key="10">
    <source>
        <dbReference type="Proteomes" id="UP001501207"/>
    </source>
</evidence>
<keyword evidence="7" id="KW-0288">FMN</keyword>
<feature type="region of interest" description="Disordered" evidence="8">
    <location>
        <begin position="45"/>
        <end position="68"/>
    </location>
</feature>
<name>A0ABP8FVB7_9BACT</name>
<keyword evidence="10" id="KW-1185">Reference proteome</keyword>
<evidence type="ECO:0000256" key="6">
    <source>
        <dbReference type="ARBA" id="ARBA00023239"/>
    </source>
</evidence>
<keyword evidence="7" id="KW-0274">FAD</keyword>
<dbReference type="InterPro" id="IPR035904">
    <property type="entry name" value="Chorismate_synth_AroC_sf"/>
</dbReference>
<feature type="binding site" evidence="7">
    <location>
        <position position="257"/>
    </location>
    <ligand>
        <name>FMN</name>
        <dbReference type="ChEBI" id="CHEBI:58210"/>
    </ligand>
</feature>
<accession>A0ABP8FVB7</accession>
<dbReference type="HAMAP" id="MF_00300">
    <property type="entry name" value="Chorismate_synth"/>
    <property type="match status" value="1"/>
</dbReference>
<evidence type="ECO:0000256" key="8">
    <source>
        <dbReference type="SAM" id="MobiDB-lite"/>
    </source>
</evidence>
<comment type="cofactor">
    <cofactor evidence="7">
        <name>FMNH2</name>
        <dbReference type="ChEBI" id="CHEBI:57618"/>
    </cofactor>
    <text evidence="7">Reduced FMN (FMNH(2)).</text>
</comment>
<dbReference type="Pfam" id="PF01264">
    <property type="entry name" value="Chorismate_synt"/>
    <property type="match status" value="1"/>
</dbReference>
<evidence type="ECO:0000313" key="9">
    <source>
        <dbReference type="EMBL" id="GAA4311720.1"/>
    </source>
</evidence>
<comment type="similarity">
    <text evidence="2 7">Belongs to the chorismate synthase family.</text>
</comment>
<reference evidence="10" key="1">
    <citation type="journal article" date="2019" name="Int. J. Syst. Evol. Microbiol.">
        <title>The Global Catalogue of Microorganisms (GCM) 10K type strain sequencing project: providing services to taxonomists for standard genome sequencing and annotation.</title>
        <authorList>
            <consortium name="The Broad Institute Genomics Platform"/>
            <consortium name="The Broad Institute Genome Sequencing Center for Infectious Disease"/>
            <person name="Wu L."/>
            <person name="Ma J."/>
        </authorList>
    </citation>
    <scope>NUCLEOTIDE SEQUENCE [LARGE SCALE GENOMIC DNA]</scope>
    <source>
        <strain evidence="10">JCM 17664</strain>
    </source>
</reference>
<feature type="binding site" evidence="7">
    <location>
        <begin position="272"/>
        <end position="276"/>
    </location>
    <ligand>
        <name>FMN</name>
        <dbReference type="ChEBI" id="CHEBI:58210"/>
    </ligand>
</feature>
<protein>
    <recommendedName>
        <fullName evidence="3 7">Chorismate synthase</fullName>
        <shortName evidence="7">CS</shortName>
        <ecNumber evidence="3 7">4.2.3.5</ecNumber>
    </recommendedName>
    <alternativeName>
        <fullName evidence="7">5-enolpyruvylshikimate-3-phosphate phospholyase</fullName>
    </alternativeName>
</protein>
<keyword evidence="7" id="KW-0521">NADP</keyword>
<dbReference type="PANTHER" id="PTHR21085:SF0">
    <property type="entry name" value="CHORISMATE SYNTHASE"/>
    <property type="match status" value="1"/>
</dbReference>
<dbReference type="EMBL" id="BAABFN010000005">
    <property type="protein sequence ID" value="GAA4311720.1"/>
    <property type="molecule type" value="Genomic_DNA"/>
</dbReference>
<sequence>MNSFGRIFRVSVFGESHGPCVGVTIDGCPAGMPLTAEDLLPDLARRKPGAKGTTPRKEADLPVFSSGLFNDHTTGSPLTILFENNNTRSADYEKQRAIPRPGHADFVAAHKYGGFEDYRGGGHFSARVTTGIVAAGAIAKKLLRGPADEAVTVEAVLTEVGGEADPEKGLQKAIDAKDSVGGILECRVKGLPIGLGEPFFDSAESLLAHAVFAIPAVRGIEFGTGFAAARMFGSEHNDAIEDASGKTRTNHAGGIVGGITNGNELVFRIAVKPTSSTPKLQHTWNRETDRIEDFSVKGRHDLCVALRAPVILEAVTAIVLADLLLIEQQRPRIWDDA</sequence>
<evidence type="ECO:0000256" key="2">
    <source>
        <dbReference type="ARBA" id="ARBA00008014"/>
    </source>
</evidence>
<evidence type="ECO:0000256" key="5">
    <source>
        <dbReference type="ARBA" id="ARBA00023141"/>
    </source>
</evidence>
<feature type="binding site" evidence="7">
    <location>
        <begin position="123"/>
        <end position="125"/>
    </location>
    <ligand>
        <name>FMN</name>
        <dbReference type="ChEBI" id="CHEBI:58210"/>
    </ligand>
</feature>
<feature type="binding site" evidence="7">
    <location>
        <position position="51"/>
    </location>
    <ligand>
        <name>NADP(+)</name>
        <dbReference type="ChEBI" id="CHEBI:58349"/>
    </ligand>
</feature>
<keyword evidence="7" id="KW-0285">Flavoprotein</keyword>
<dbReference type="PANTHER" id="PTHR21085">
    <property type="entry name" value="CHORISMATE SYNTHASE"/>
    <property type="match status" value="1"/>
</dbReference>
<dbReference type="InterPro" id="IPR000453">
    <property type="entry name" value="Chorismate_synth"/>
</dbReference>
<evidence type="ECO:0000256" key="4">
    <source>
        <dbReference type="ARBA" id="ARBA00022605"/>
    </source>
</evidence>
<feature type="binding site" evidence="7">
    <location>
        <position position="46"/>
    </location>
    <ligand>
        <name>NADP(+)</name>
        <dbReference type="ChEBI" id="CHEBI:58349"/>
    </ligand>
</feature>
<dbReference type="PROSITE" id="PS00787">
    <property type="entry name" value="CHORISMATE_SYNTHASE_1"/>
    <property type="match status" value="1"/>
</dbReference>
<comment type="function">
    <text evidence="7">Catalyzes the anti-1,4-elimination of the C-3 phosphate and the C-6 proR hydrogen from 5-enolpyruvylshikimate-3-phosphate (EPSP) to yield chorismate, which is the branch point compound that serves as the starting substrate for the three terminal pathways of aromatic amino acid biosynthesis. This reaction introduces a second double bond into the aromatic ring system.</text>
</comment>
<dbReference type="Gene3D" id="3.60.150.10">
    <property type="entry name" value="Chorismate synthase AroC"/>
    <property type="match status" value="2"/>
</dbReference>
<comment type="catalytic activity">
    <reaction evidence="7">
        <text>5-O-(1-carboxyvinyl)-3-phosphoshikimate = chorismate + phosphate</text>
        <dbReference type="Rhea" id="RHEA:21020"/>
        <dbReference type="ChEBI" id="CHEBI:29748"/>
        <dbReference type="ChEBI" id="CHEBI:43474"/>
        <dbReference type="ChEBI" id="CHEBI:57701"/>
        <dbReference type="EC" id="4.2.3.5"/>
    </reaction>
</comment>
<dbReference type="Proteomes" id="UP001501207">
    <property type="component" value="Unassembled WGS sequence"/>
</dbReference>
<proteinExistence type="inferred from homology"/>
<keyword evidence="4 7" id="KW-0028">Amino-acid biosynthesis</keyword>
<evidence type="ECO:0000256" key="7">
    <source>
        <dbReference type="HAMAP-Rule" id="MF_00300"/>
    </source>
</evidence>
<dbReference type="CDD" id="cd07304">
    <property type="entry name" value="Chorismate_synthase"/>
    <property type="match status" value="1"/>
</dbReference>
<comment type="subunit">
    <text evidence="7">Homotetramer.</text>
</comment>
<dbReference type="PROSITE" id="PS00788">
    <property type="entry name" value="CHORISMATE_SYNTHASE_2"/>
    <property type="match status" value="1"/>
</dbReference>
<comment type="caution">
    <text evidence="9">The sequence shown here is derived from an EMBL/GenBank/DDBJ whole genome shotgun (WGS) entry which is preliminary data.</text>
</comment>
<dbReference type="SUPFAM" id="SSF103263">
    <property type="entry name" value="Chorismate synthase, AroC"/>
    <property type="match status" value="1"/>
</dbReference>
<dbReference type="RefSeq" id="WP_344978979.1">
    <property type="nucleotide sequence ID" value="NZ_BAABFN010000005.1"/>
</dbReference>
<keyword evidence="6 7" id="KW-0456">Lyase</keyword>
<comment type="caution">
    <text evidence="7">Lacks conserved residue(s) required for the propagation of feature annotation.</text>
</comment>
<feature type="binding site" evidence="7">
    <location>
        <position position="299"/>
    </location>
    <ligand>
        <name>FMN</name>
        <dbReference type="ChEBI" id="CHEBI:58210"/>
    </ligand>
</feature>
<dbReference type="InterPro" id="IPR020541">
    <property type="entry name" value="Chorismate_synthase_CS"/>
</dbReference>
<gene>
    <name evidence="7 9" type="primary">aroC</name>
    <name evidence="9" type="ORF">GCM10023143_20920</name>
</gene>
<evidence type="ECO:0000256" key="1">
    <source>
        <dbReference type="ARBA" id="ARBA00005044"/>
    </source>
</evidence>
<comment type="pathway">
    <text evidence="1 7">Metabolic intermediate biosynthesis; chorismate biosynthesis; chorismate from D-erythrose 4-phosphate and phosphoenolpyruvate: step 7/7.</text>
</comment>
<keyword evidence="5 7" id="KW-0057">Aromatic amino acid biosynthesis</keyword>